<dbReference type="GO" id="GO:0003676">
    <property type="term" value="F:nucleic acid binding"/>
    <property type="evidence" value="ECO:0007669"/>
    <property type="project" value="InterPro"/>
</dbReference>
<sequence>MKRQRAEKSGRDGERRAAIWLKLKGWSVLARRVKTPRGEIDLVVRRAGVVAFVEVKWRTKAADLDHAIDEYRLRRVAAAVECVAHEYAASGEDIRIDVMLLAPGLLPRHIVNVWQP</sequence>
<comment type="similarity">
    <text evidence="1 2">Belongs to the UPF0102 family.</text>
</comment>
<dbReference type="SUPFAM" id="SSF52980">
    <property type="entry name" value="Restriction endonuclease-like"/>
    <property type="match status" value="1"/>
</dbReference>
<dbReference type="AlphaFoldDB" id="A0A848QKP5"/>
<dbReference type="InterPro" id="IPR011856">
    <property type="entry name" value="tRNA_endonuc-like_dom_sf"/>
</dbReference>
<accession>A0A848QKP5</accession>
<comment type="caution">
    <text evidence="3">The sequence shown here is derived from an EMBL/GenBank/DDBJ whole genome shotgun (WGS) entry which is preliminary data.</text>
</comment>
<dbReference type="RefSeq" id="WP_170010835.1">
    <property type="nucleotide sequence ID" value="NZ_JABCRE010000002.1"/>
</dbReference>
<evidence type="ECO:0000313" key="3">
    <source>
        <dbReference type="EMBL" id="NMW31389.1"/>
    </source>
</evidence>
<evidence type="ECO:0000256" key="2">
    <source>
        <dbReference type="HAMAP-Rule" id="MF_00048"/>
    </source>
</evidence>
<dbReference type="Gene3D" id="3.40.1350.10">
    <property type="match status" value="1"/>
</dbReference>
<organism evidence="3 4">
    <name type="scientific">Pontixanthobacter rizhaonensis</name>
    <dbReference type="NCBI Taxonomy" id="2730337"/>
    <lineage>
        <taxon>Bacteria</taxon>
        <taxon>Pseudomonadati</taxon>
        <taxon>Pseudomonadota</taxon>
        <taxon>Alphaproteobacteria</taxon>
        <taxon>Sphingomonadales</taxon>
        <taxon>Erythrobacteraceae</taxon>
        <taxon>Pontixanthobacter</taxon>
    </lineage>
</organism>
<dbReference type="PANTHER" id="PTHR34039:SF1">
    <property type="entry name" value="UPF0102 PROTEIN YRAN"/>
    <property type="match status" value="1"/>
</dbReference>
<dbReference type="Pfam" id="PF02021">
    <property type="entry name" value="UPF0102"/>
    <property type="match status" value="1"/>
</dbReference>
<dbReference type="InterPro" id="IPR003509">
    <property type="entry name" value="UPF0102_YraN-like"/>
</dbReference>
<dbReference type="HAMAP" id="MF_00048">
    <property type="entry name" value="UPF0102"/>
    <property type="match status" value="1"/>
</dbReference>
<name>A0A848QKP5_9SPHN</name>
<dbReference type="EMBL" id="JABCRE010000002">
    <property type="protein sequence ID" value="NMW31389.1"/>
    <property type="molecule type" value="Genomic_DNA"/>
</dbReference>
<evidence type="ECO:0000313" key="4">
    <source>
        <dbReference type="Proteomes" id="UP000561181"/>
    </source>
</evidence>
<proteinExistence type="inferred from homology"/>
<dbReference type="PANTHER" id="PTHR34039">
    <property type="entry name" value="UPF0102 PROTEIN YRAN"/>
    <property type="match status" value="1"/>
</dbReference>
<dbReference type="InterPro" id="IPR011335">
    <property type="entry name" value="Restrct_endonuc-II-like"/>
</dbReference>
<evidence type="ECO:0000256" key="1">
    <source>
        <dbReference type="ARBA" id="ARBA00006738"/>
    </source>
</evidence>
<protein>
    <recommendedName>
        <fullName evidence="2">UPF0102 protein HKD42_04895</fullName>
    </recommendedName>
</protein>
<gene>
    <name evidence="3" type="ORF">HKD42_04895</name>
</gene>
<dbReference type="Proteomes" id="UP000561181">
    <property type="component" value="Unassembled WGS sequence"/>
</dbReference>
<keyword evidence="4" id="KW-1185">Reference proteome</keyword>
<reference evidence="3 4" key="1">
    <citation type="submission" date="2020-04" db="EMBL/GenBank/DDBJ databases">
        <authorList>
            <person name="Liu A."/>
        </authorList>
    </citation>
    <scope>NUCLEOTIDE SEQUENCE [LARGE SCALE GENOMIC DNA]</scope>
    <source>
        <strain evidence="3 4">RZ02</strain>
    </source>
</reference>